<dbReference type="Gene3D" id="1.10.10.10">
    <property type="entry name" value="Winged helix-like DNA-binding domain superfamily/Winged helix DNA-binding domain"/>
    <property type="match status" value="1"/>
</dbReference>
<evidence type="ECO:0000256" key="3">
    <source>
        <dbReference type="ARBA" id="ARBA00023163"/>
    </source>
</evidence>
<evidence type="ECO:0000259" key="4">
    <source>
        <dbReference type="PROSITE" id="PS50949"/>
    </source>
</evidence>
<dbReference type="InterPro" id="IPR036390">
    <property type="entry name" value="WH_DNA-bd_sf"/>
</dbReference>
<accession>A0A1E5XVY0</accession>
<dbReference type="GO" id="GO:0003677">
    <property type="term" value="F:DNA binding"/>
    <property type="evidence" value="ECO:0007669"/>
    <property type="project" value="UniProtKB-KW"/>
</dbReference>
<dbReference type="PANTHER" id="PTHR43537">
    <property type="entry name" value="TRANSCRIPTIONAL REGULATOR, GNTR FAMILY"/>
    <property type="match status" value="1"/>
</dbReference>
<proteinExistence type="predicted"/>
<name>A0A1E5XVY0_9HYPH</name>
<dbReference type="InterPro" id="IPR008920">
    <property type="entry name" value="TF_FadR/GntR_C"/>
</dbReference>
<dbReference type="SUPFAM" id="SSF48008">
    <property type="entry name" value="GntR ligand-binding domain-like"/>
    <property type="match status" value="1"/>
</dbReference>
<dbReference type="Gene3D" id="1.20.120.530">
    <property type="entry name" value="GntR ligand-binding domain-like"/>
    <property type="match status" value="1"/>
</dbReference>
<sequence>MTDLLPVGRARGSLVKQVSEELRAEIASGRFSVGDKLPSQSHLTERFAVSRTVVREAVASLQADGIVESHQGAGVFVTARTAPPAFAFQSIDPARISSILETLELRAAVEIEAAGLAALRRSPQQEEEIFRTHNVVAAQIARGERSNEADFAFHRAIAAATNNPRFTEFLDLLGQAAIPRFAIQTNGAEAVRASYLDRILDEHRQIAQAVANADEAAAREAMRKHLKGSQQRYRALIQANTP</sequence>
<dbReference type="InterPro" id="IPR000524">
    <property type="entry name" value="Tscrpt_reg_HTH_GntR"/>
</dbReference>
<dbReference type="CDD" id="cd07377">
    <property type="entry name" value="WHTH_GntR"/>
    <property type="match status" value="1"/>
</dbReference>
<keyword evidence="2" id="KW-0238">DNA-binding</keyword>
<dbReference type="RefSeq" id="WP_069908111.1">
    <property type="nucleotide sequence ID" value="NZ_LAJE02000057.1"/>
</dbReference>
<dbReference type="SMART" id="SM00345">
    <property type="entry name" value="HTH_GNTR"/>
    <property type="match status" value="1"/>
</dbReference>
<keyword evidence="1" id="KW-0805">Transcription regulation</keyword>
<evidence type="ECO:0000256" key="1">
    <source>
        <dbReference type="ARBA" id="ARBA00023015"/>
    </source>
</evidence>
<dbReference type="OrthoDB" id="9809707at2"/>
<dbReference type="Proteomes" id="UP000095463">
    <property type="component" value="Unassembled WGS sequence"/>
</dbReference>
<dbReference type="Pfam" id="PF07729">
    <property type="entry name" value="FCD"/>
    <property type="match status" value="1"/>
</dbReference>
<dbReference type="SMART" id="SM00895">
    <property type="entry name" value="FCD"/>
    <property type="match status" value="1"/>
</dbReference>
<dbReference type="SUPFAM" id="SSF46785">
    <property type="entry name" value="Winged helix' DNA-binding domain"/>
    <property type="match status" value="1"/>
</dbReference>
<dbReference type="EMBL" id="LAJE02000057">
    <property type="protein sequence ID" value="OEO32747.1"/>
    <property type="molecule type" value="Genomic_DNA"/>
</dbReference>
<gene>
    <name evidence="5" type="ORF">VW23_000735</name>
</gene>
<dbReference type="PROSITE" id="PS50949">
    <property type="entry name" value="HTH_GNTR"/>
    <property type="match status" value="1"/>
</dbReference>
<dbReference type="AlphaFoldDB" id="A0A1E5XVY0"/>
<dbReference type="InterPro" id="IPR011711">
    <property type="entry name" value="GntR_C"/>
</dbReference>
<feature type="domain" description="HTH gntR-type" evidence="4">
    <location>
        <begin position="12"/>
        <end position="80"/>
    </location>
</feature>
<keyword evidence="6" id="KW-1185">Reference proteome</keyword>
<keyword evidence="3" id="KW-0804">Transcription</keyword>
<dbReference type="PANTHER" id="PTHR43537:SF5">
    <property type="entry name" value="UXU OPERON TRANSCRIPTIONAL REGULATOR"/>
    <property type="match status" value="1"/>
</dbReference>
<evidence type="ECO:0000313" key="6">
    <source>
        <dbReference type="Proteomes" id="UP000095463"/>
    </source>
</evidence>
<dbReference type="GO" id="GO:0003700">
    <property type="term" value="F:DNA-binding transcription factor activity"/>
    <property type="evidence" value="ECO:0007669"/>
    <property type="project" value="InterPro"/>
</dbReference>
<reference evidence="5 6" key="1">
    <citation type="journal article" date="2015" name="Genome Announc.">
        <title>Genome Assemblies of Three Soil-Associated Devosia species: D. insulae, D. limi, and D. soli.</title>
        <authorList>
            <person name="Hassan Y.I."/>
            <person name="Lepp D."/>
            <person name="Zhou T."/>
        </authorList>
    </citation>
    <scope>NUCLEOTIDE SEQUENCE [LARGE SCALE GENOMIC DNA]</scope>
    <source>
        <strain evidence="5 6">DS-56</strain>
    </source>
</reference>
<dbReference type="PRINTS" id="PR00035">
    <property type="entry name" value="HTHGNTR"/>
</dbReference>
<organism evidence="5 6">
    <name type="scientific">Devosia insulae DS-56</name>
    <dbReference type="NCBI Taxonomy" id="1116389"/>
    <lineage>
        <taxon>Bacteria</taxon>
        <taxon>Pseudomonadati</taxon>
        <taxon>Pseudomonadota</taxon>
        <taxon>Alphaproteobacteria</taxon>
        <taxon>Hyphomicrobiales</taxon>
        <taxon>Devosiaceae</taxon>
        <taxon>Devosia</taxon>
    </lineage>
</organism>
<comment type="caution">
    <text evidence="5">The sequence shown here is derived from an EMBL/GenBank/DDBJ whole genome shotgun (WGS) entry which is preliminary data.</text>
</comment>
<protein>
    <submittedName>
        <fullName evidence="5">GntR family transcriptional regulator</fullName>
    </submittedName>
</protein>
<evidence type="ECO:0000313" key="5">
    <source>
        <dbReference type="EMBL" id="OEO32747.1"/>
    </source>
</evidence>
<evidence type="ECO:0000256" key="2">
    <source>
        <dbReference type="ARBA" id="ARBA00023125"/>
    </source>
</evidence>
<dbReference type="Pfam" id="PF00392">
    <property type="entry name" value="GntR"/>
    <property type="match status" value="1"/>
</dbReference>
<dbReference type="InterPro" id="IPR036388">
    <property type="entry name" value="WH-like_DNA-bd_sf"/>
</dbReference>